<evidence type="ECO:0000313" key="1">
    <source>
        <dbReference type="EMBL" id="BDU17554.1"/>
    </source>
</evidence>
<organism evidence="1 2">
    <name type="scientific">Lysobacter auxotrophicus</name>
    <dbReference type="NCBI Taxonomy" id="2992573"/>
    <lineage>
        <taxon>Bacteria</taxon>
        <taxon>Pseudomonadati</taxon>
        <taxon>Pseudomonadota</taxon>
        <taxon>Gammaproteobacteria</taxon>
        <taxon>Lysobacterales</taxon>
        <taxon>Lysobacteraceae</taxon>
        <taxon>Lysobacter</taxon>
    </lineage>
</organism>
<name>A0ABM8DG18_9GAMM</name>
<evidence type="ECO:0000313" key="2">
    <source>
        <dbReference type="Proteomes" id="UP001317822"/>
    </source>
</evidence>
<gene>
    <name evidence="1" type="ORF">LA521A_27550</name>
</gene>
<accession>A0ABM8DG18</accession>
<reference evidence="1 2" key="1">
    <citation type="journal article" date="2023" name="Int. J. Syst. Evol. Microbiol.">
        <title>Physiological and genomic analyses of cobalamin (vitamin B12)-auxotrophy of Lysobacter auxotrophicus sp. nov., a methionine-auxotrophic chitinolytic bacterium isolated from chitin-treated soil.</title>
        <authorList>
            <person name="Saito A."/>
            <person name="Dohra H."/>
            <person name="Hamada M."/>
            <person name="Moriuchi R."/>
            <person name="Kotsuchibashi Y."/>
            <person name="Mori K."/>
        </authorList>
    </citation>
    <scope>NUCLEOTIDE SEQUENCE [LARGE SCALE GENOMIC DNA]</scope>
    <source>
        <strain evidence="1 2">5-21a</strain>
    </source>
</reference>
<protein>
    <submittedName>
        <fullName evidence="1">Uncharacterized protein</fullName>
    </submittedName>
</protein>
<keyword evidence="2" id="KW-1185">Reference proteome</keyword>
<dbReference type="Proteomes" id="UP001317822">
    <property type="component" value="Chromosome"/>
</dbReference>
<proteinExistence type="predicted"/>
<sequence>MCKPLIPHFVTLPTGRSVTIEADSEENARAAAALEFRLYRLPPGTTVVTGPAAQARAFLKDLRVADYEIVRLQQAAEDAGLHDCAQRLREADAQLICAASLLHESRTDTDLSRALGTFTERQVA</sequence>
<dbReference type="EMBL" id="AP027041">
    <property type="protein sequence ID" value="BDU17554.1"/>
    <property type="molecule type" value="Genomic_DNA"/>
</dbReference>
<dbReference type="RefSeq" id="WP_281779480.1">
    <property type="nucleotide sequence ID" value="NZ_AP027041.1"/>
</dbReference>